<keyword evidence="2" id="KW-1133">Transmembrane helix</keyword>
<name>A0A1G7FUB2_9RHOB</name>
<evidence type="ECO:0000313" key="3">
    <source>
        <dbReference type="EMBL" id="SDE79484.1"/>
    </source>
</evidence>
<feature type="region of interest" description="Disordered" evidence="1">
    <location>
        <begin position="1"/>
        <end position="26"/>
    </location>
</feature>
<dbReference type="EMBL" id="FMZV01000042">
    <property type="protein sequence ID" value="SDE79484.1"/>
    <property type="molecule type" value="Genomic_DNA"/>
</dbReference>
<organism evidence="3 4">
    <name type="scientific">Ruegeria marina</name>
    <dbReference type="NCBI Taxonomy" id="639004"/>
    <lineage>
        <taxon>Bacteria</taxon>
        <taxon>Pseudomonadati</taxon>
        <taxon>Pseudomonadota</taxon>
        <taxon>Alphaproteobacteria</taxon>
        <taxon>Rhodobacterales</taxon>
        <taxon>Roseobacteraceae</taxon>
        <taxon>Ruegeria</taxon>
    </lineage>
</organism>
<evidence type="ECO:0000256" key="2">
    <source>
        <dbReference type="SAM" id="Phobius"/>
    </source>
</evidence>
<dbReference type="Gene3D" id="1.25.40.10">
    <property type="entry name" value="Tetratricopeptide repeat domain"/>
    <property type="match status" value="1"/>
</dbReference>
<gene>
    <name evidence="3" type="ORF">SAMN04488239_1425</name>
</gene>
<keyword evidence="4" id="KW-1185">Reference proteome</keyword>
<accession>A0A1G7FUB2</accession>
<dbReference type="AlphaFoldDB" id="A0A1G7FUB2"/>
<dbReference type="SMART" id="SM00028">
    <property type="entry name" value="TPR"/>
    <property type="match status" value="3"/>
</dbReference>
<keyword evidence="2" id="KW-0472">Membrane</keyword>
<dbReference type="STRING" id="639004.SAMN04488239_1425"/>
<evidence type="ECO:0000256" key="1">
    <source>
        <dbReference type="SAM" id="MobiDB-lite"/>
    </source>
</evidence>
<dbReference type="Pfam" id="PF13431">
    <property type="entry name" value="TPR_17"/>
    <property type="match status" value="1"/>
</dbReference>
<dbReference type="InterPro" id="IPR011990">
    <property type="entry name" value="TPR-like_helical_dom_sf"/>
</dbReference>
<dbReference type="SUPFAM" id="SSF48452">
    <property type="entry name" value="TPR-like"/>
    <property type="match status" value="1"/>
</dbReference>
<dbReference type="Proteomes" id="UP000199628">
    <property type="component" value="Unassembled WGS sequence"/>
</dbReference>
<keyword evidence="2" id="KW-0812">Transmembrane</keyword>
<dbReference type="Gene3D" id="3.40.50.10610">
    <property type="entry name" value="ABC-type transport auxiliary lipoprotein component"/>
    <property type="match status" value="1"/>
</dbReference>
<sequence>MLPLQRVSEVMQSKPQNHSEADESLTEPALRRALSRVLQSDAFARTERLRLLLSHIVTQTLERRNDQLLGKNIAADVFGIDLDDTSDISSVRVEIGRLRARLKQYYATEGATEPVIIEIPKGAYSATFKANEAALRNAARAPDRPFDRVRSLSRSARLAIIAGIAGILALATGAIWATSSTDGPTTSRPLVAVAPIENLSDRPDYIAAGLTTDIVNRIARFDHLIVVSRAATASANRAGAAALSLGQSLNADYQLSGALHDDVAGIRLTFELLNVTDGQVLWVEEFSLPEAEEGLLTARLDAANAVSRALATRDGVVPKLIASDRGGSEAPDRTSYLCVLRYYAYLQLRDPEEHAAVRECLEDATRTSPDYAEVWSGLAQIYLDERRNAFREGSAPGDPLDRAFDAAARAVEIAPGSASAHSVLAAVQYFRRDLDAFRKAARRALELNPNDPDAHAYFGHLLSMSGEWEEGQRLIAEAQEMSPIHPPLWHHSKALAAIRDQNPERALEEARLGEMPQFYMSYVLLAAAHGHLGNLAGATEAIEKLETMRPGYLEAISGDLERRFFEPALIDLLASGVRKAYLLAELP</sequence>
<feature type="transmembrane region" description="Helical" evidence="2">
    <location>
        <begin position="158"/>
        <end position="177"/>
    </location>
</feature>
<protein>
    <submittedName>
        <fullName evidence="3">Adenylate cyclase</fullName>
    </submittedName>
</protein>
<dbReference type="InterPro" id="IPR019734">
    <property type="entry name" value="TPR_rpt"/>
</dbReference>
<evidence type="ECO:0000313" key="4">
    <source>
        <dbReference type="Proteomes" id="UP000199628"/>
    </source>
</evidence>
<proteinExistence type="predicted"/>
<reference evidence="4" key="1">
    <citation type="submission" date="2016-10" db="EMBL/GenBank/DDBJ databases">
        <authorList>
            <person name="Varghese N."/>
            <person name="Submissions S."/>
        </authorList>
    </citation>
    <scope>NUCLEOTIDE SEQUENCE [LARGE SCALE GENOMIC DNA]</scope>
    <source>
        <strain evidence="4">CGMCC 1.9108</strain>
    </source>
</reference>